<dbReference type="Proteomes" id="UP001501480">
    <property type="component" value="Unassembled WGS sequence"/>
</dbReference>
<reference evidence="2 3" key="1">
    <citation type="journal article" date="2019" name="Int. J. Syst. Evol. Microbiol.">
        <title>The Global Catalogue of Microorganisms (GCM) 10K type strain sequencing project: providing services to taxonomists for standard genome sequencing and annotation.</title>
        <authorList>
            <consortium name="The Broad Institute Genomics Platform"/>
            <consortium name="The Broad Institute Genome Sequencing Center for Infectious Disease"/>
            <person name="Wu L."/>
            <person name="Ma J."/>
        </authorList>
    </citation>
    <scope>NUCLEOTIDE SEQUENCE [LARGE SCALE GENOMIC DNA]</scope>
    <source>
        <strain evidence="2 3">JCM 15749</strain>
    </source>
</reference>
<evidence type="ECO:0000313" key="3">
    <source>
        <dbReference type="Proteomes" id="UP001501480"/>
    </source>
</evidence>
<sequence length="187" mass="20133">MIHLVRPDAARHRAWAECLAEIGDGPADGSGFVSGDVPTGLDDFRSYVENRALMEDPDEPMAAGLVHCSFRWIVDDEWPGGGPLLGFLAVRHALTRPLWDAHGHVGYSVRPSARGRGIAGEALRAGLAEATDLGTDPVLVTCHRDNDASRRVLEKAGGRLENVIDDHLRFWFGDGAPPPRPAEGATV</sequence>
<gene>
    <name evidence="2" type="ORF">GCM10009821_09130</name>
</gene>
<dbReference type="Pfam" id="PF13302">
    <property type="entry name" value="Acetyltransf_3"/>
    <property type="match status" value="1"/>
</dbReference>
<evidence type="ECO:0000313" key="2">
    <source>
        <dbReference type="EMBL" id="GAA2073076.1"/>
    </source>
</evidence>
<proteinExistence type="predicted"/>
<organism evidence="2 3">
    <name type="scientific">Aeromicrobium halocynthiae</name>
    <dbReference type="NCBI Taxonomy" id="560557"/>
    <lineage>
        <taxon>Bacteria</taxon>
        <taxon>Bacillati</taxon>
        <taxon>Actinomycetota</taxon>
        <taxon>Actinomycetes</taxon>
        <taxon>Propionibacteriales</taxon>
        <taxon>Nocardioidaceae</taxon>
        <taxon>Aeromicrobium</taxon>
    </lineage>
</organism>
<dbReference type="Gene3D" id="3.40.630.30">
    <property type="match status" value="1"/>
</dbReference>
<accession>A0ABN2VUA1</accession>
<dbReference type="CDD" id="cd04301">
    <property type="entry name" value="NAT_SF"/>
    <property type="match status" value="1"/>
</dbReference>
<evidence type="ECO:0000259" key="1">
    <source>
        <dbReference type="PROSITE" id="PS51186"/>
    </source>
</evidence>
<keyword evidence="3" id="KW-1185">Reference proteome</keyword>
<dbReference type="EMBL" id="BAAAPY010000002">
    <property type="protein sequence ID" value="GAA2073076.1"/>
    <property type="molecule type" value="Genomic_DNA"/>
</dbReference>
<dbReference type="PANTHER" id="PTHR39173">
    <property type="entry name" value="ACETYLTRANSFERASE"/>
    <property type="match status" value="1"/>
</dbReference>
<dbReference type="SUPFAM" id="SSF55729">
    <property type="entry name" value="Acyl-CoA N-acyltransferases (Nat)"/>
    <property type="match status" value="1"/>
</dbReference>
<dbReference type="RefSeq" id="WP_344325021.1">
    <property type="nucleotide sequence ID" value="NZ_BAAAPY010000002.1"/>
</dbReference>
<comment type="caution">
    <text evidence="2">The sequence shown here is derived from an EMBL/GenBank/DDBJ whole genome shotgun (WGS) entry which is preliminary data.</text>
</comment>
<dbReference type="InterPro" id="IPR016181">
    <property type="entry name" value="Acyl_CoA_acyltransferase"/>
</dbReference>
<dbReference type="PROSITE" id="PS51186">
    <property type="entry name" value="GNAT"/>
    <property type="match status" value="1"/>
</dbReference>
<dbReference type="PANTHER" id="PTHR39173:SF1">
    <property type="entry name" value="ACETYLTRANSFERASE"/>
    <property type="match status" value="1"/>
</dbReference>
<name>A0ABN2VUA1_9ACTN</name>
<protein>
    <submittedName>
        <fullName evidence="2">GNAT family N-acetyltransferase</fullName>
    </submittedName>
</protein>
<dbReference type="InterPro" id="IPR000182">
    <property type="entry name" value="GNAT_dom"/>
</dbReference>
<feature type="domain" description="N-acetyltransferase" evidence="1">
    <location>
        <begin position="42"/>
        <end position="183"/>
    </location>
</feature>